<name>A0AAN8PJ48_POLSC</name>
<proteinExistence type="predicted"/>
<reference evidence="1 2" key="1">
    <citation type="submission" date="2023-10" db="EMBL/GenBank/DDBJ databases">
        <title>Genomes of two closely related lineages of the louse Polyplax serrata with different host specificities.</title>
        <authorList>
            <person name="Martinu J."/>
            <person name="Tarabai H."/>
            <person name="Stefka J."/>
            <person name="Hypsa V."/>
        </authorList>
    </citation>
    <scope>NUCLEOTIDE SEQUENCE [LARGE SCALE GENOMIC DNA]</scope>
    <source>
        <strain evidence="1">HR10_N</strain>
    </source>
</reference>
<comment type="caution">
    <text evidence="1">The sequence shown here is derived from an EMBL/GenBank/DDBJ whole genome shotgun (WGS) entry which is preliminary data.</text>
</comment>
<sequence>MAEKYQSNIFPIIQMRGCLLPELGKHSKTGFTGNVRFLPDQLFRYRLTCEFLLLRSDGVQEKSETDKFQEGDIKTKFR</sequence>
<dbReference type="AlphaFoldDB" id="A0AAN8PJ48"/>
<organism evidence="1 2">
    <name type="scientific">Polyplax serrata</name>
    <name type="common">Common mouse louse</name>
    <dbReference type="NCBI Taxonomy" id="468196"/>
    <lineage>
        <taxon>Eukaryota</taxon>
        <taxon>Metazoa</taxon>
        <taxon>Ecdysozoa</taxon>
        <taxon>Arthropoda</taxon>
        <taxon>Hexapoda</taxon>
        <taxon>Insecta</taxon>
        <taxon>Pterygota</taxon>
        <taxon>Neoptera</taxon>
        <taxon>Paraneoptera</taxon>
        <taxon>Psocodea</taxon>
        <taxon>Troctomorpha</taxon>
        <taxon>Phthiraptera</taxon>
        <taxon>Anoplura</taxon>
        <taxon>Polyplacidae</taxon>
        <taxon>Polyplax</taxon>
    </lineage>
</organism>
<dbReference type="Proteomes" id="UP001372834">
    <property type="component" value="Unassembled WGS sequence"/>
</dbReference>
<accession>A0AAN8PJ48</accession>
<protein>
    <submittedName>
        <fullName evidence="1">Uncharacterized protein</fullName>
    </submittedName>
</protein>
<feature type="non-terminal residue" evidence="1">
    <location>
        <position position="78"/>
    </location>
</feature>
<dbReference type="EMBL" id="JAWJWE010000007">
    <property type="protein sequence ID" value="KAK6632673.1"/>
    <property type="molecule type" value="Genomic_DNA"/>
</dbReference>
<evidence type="ECO:0000313" key="2">
    <source>
        <dbReference type="Proteomes" id="UP001372834"/>
    </source>
</evidence>
<gene>
    <name evidence="1" type="ORF">RUM43_013443</name>
</gene>
<evidence type="ECO:0000313" key="1">
    <source>
        <dbReference type="EMBL" id="KAK6632673.1"/>
    </source>
</evidence>